<evidence type="ECO:0000256" key="1">
    <source>
        <dbReference type="SAM" id="MobiDB-lite"/>
    </source>
</evidence>
<feature type="compositionally biased region" description="Basic and acidic residues" evidence="1">
    <location>
        <begin position="250"/>
        <end position="263"/>
    </location>
</feature>
<proteinExistence type="predicted"/>
<sequence length="477" mass="51197">MSGTDDIVATRKLTDSETATLRSLLKSQLNIKAGDAQDEEDAGDLLDYAFAMIANGRNVECVKDELKSMELEVCPAESAQKVGRSLSKFLLDLDNKAGGSSQPLSDAATPKKESSGKVVTNALTSSGALGSSRQRKTNNDSGNNNNNSNNNKNDGRRGDGKQQQRSVHGAAFDRLRNTSNNNQRNNNNNNNNNRTQHQSFDDRGRGGPHRPPMNQSRGQNHHELGNDSRRGRDDWGGRGGGGRGGRGHGGRGEPSRGGGRGESRGGGGGRGRGGRQDNMSGGKRRQREEEDFVPASPMDRGLQSSRTGDEPMRQGRGGRNNHGDMQSHEGKRARHEEQSNDNNYAQQGNDNWGSNHWQEGRGGRGGRFSRGGGRFGGGRGRFSSTFYPNKQNTEQAGGDGEANVTSEAAAVSESPLVAGHFSGRGSFRGRGRGRGRGRFVDGRGRGRGGGRSEVAELLSAKTWTRPRTMDEGLSASR</sequence>
<accession>A0A7S2Q173</accession>
<dbReference type="EMBL" id="HBGZ01031516">
    <property type="protein sequence ID" value="CAD9629702.1"/>
    <property type="molecule type" value="Transcribed_RNA"/>
</dbReference>
<feature type="compositionally biased region" description="Basic and acidic residues" evidence="1">
    <location>
        <begin position="153"/>
        <end position="162"/>
    </location>
</feature>
<feature type="compositionally biased region" description="Basic and acidic residues" evidence="1">
    <location>
        <begin position="220"/>
        <end position="236"/>
    </location>
</feature>
<reference evidence="2" key="1">
    <citation type="submission" date="2021-01" db="EMBL/GenBank/DDBJ databases">
        <authorList>
            <person name="Corre E."/>
            <person name="Pelletier E."/>
            <person name="Niang G."/>
            <person name="Scheremetjew M."/>
            <person name="Finn R."/>
            <person name="Kale V."/>
            <person name="Holt S."/>
            <person name="Cochrane G."/>
            <person name="Meng A."/>
            <person name="Brown T."/>
            <person name="Cohen L."/>
        </authorList>
    </citation>
    <scope>NUCLEOTIDE SEQUENCE</scope>
    <source>
        <strain evidence="2">SM1012Den-03</strain>
    </source>
</reference>
<gene>
    <name evidence="2" type="ORF">SMAR0320_LOCUS22487</name>
</gene>
<dbReference type="AlphaFoldDB" id="A0A7S2Q173"/>
<feature type="region of interest" description="Disordered" evidence="1">
    <location>
        <begin position="97"/>
        <end position="477"/>
    </location>
</feature>
<organism evidence="2">
    <name type="scientific">Skeletonema marinoi</name>
    <dbReference type="NCBI Taxonomy" id="267567"/>
    <lineage>
        <taxon>Eukaryota</taxon>
        <taxon>Sar</taxon>
        <taxon>Stramenopiles</taxon>
        <taxon>Ochrophyta</taxon>
        <taxon>Bacillariophyta</taxon>
        <taxon>Coscinodiscophyceae</taxon>
        <taxon>Thalassiosirophycidae</taxon>
        <taxon>Thalassiosirales</taxon>
        <taxon>Skeletonemataceae</taxon>
        <taxon>Skeletonema</taxon>
        <taxon>Skeletonema marinoi-dohrnii complex</taxon>
    </lineage>
</organism>
<feature type="compositionally biased region" description="Basic residues" evidence="1">
    <location>
        <begin position="427"/>
        <end position="437"/>
    </location>
</feature>
<feature type="compositionally biased region" description="Gly residues" evidence="1">
    <location>
        <begin position="363"/>
        <end position="380"/>
    </location>
</feature>
<name>A0A7S2Q173_9STRA</name>
<feature type="compositionally biased region" description="Low complexity" evidence="1">
    <location>
        <begin position="139"/>
        <end position="152"/>
    </location>
</feature>
<feature type="compositionally biased region" description="Polar residues" evidence="1">
    <location>
        <begin position="117"/>
        <end position="132"/>
    </location>
</feature>
<evidence type="ECO:0000313" key="2">
    <source>
        <dbReference type="EMBL" id="CAD9629702.1"/>
    </source>
</evidence>
<feature type="compositionally biased region" description="Basic and acidic residues" evidence="1">
    <location>
        <begin position="321"/>
        <end position="338"/>
    </location>
</feature>
<feature type="compositionally biased region" description="Low complexity" evidence="1">
    <location>
        <begin position="177"/>
        <end position="196"/>
    </location>
</feature>
<protein>
    <submittedName>
        <fullName evidence="2">Uncharacterized protein</fullName>
    </submittedName>
</protein>
<feature type="compositionally biased region" description="Polar residues" evidence="1">
    <location>
        <begin position="385"/>
        <end position="395"/>
    </location>
</feature>
<feature type="compositionally biased region" description="Polar residues" evidence="1">
    <location>
        <begin position="340"/>
        <end position="357"/>
    </location>
</feature>